<evidence type="ECO:0000313" key="5">
    <source>
        <dbReference type="Proteomes" id="UP001446871"/>
    </source>
</evidence>
<keyword evidence="1" id="KW-0482">Metalloprotease</keyword>
<organism evidence="4 5">
    <name type="scientific">Apiospora saccharicola</name>
    <dbReference type="NCBI Taxonomy" id="335842"/>
    <lineage>
        <taxon>Eukaryota</taxon>
        <taxon>Fungi</taxon>
        <taxon>Dikarya</taxon>
        <taxon>Ascomycota</taxon>
        <taxon>Pezizomycotina</taxon>
        <taxon>Sordariomycetes</taxon>
        <taxon>Xylariomycetidae</taxon>
        <taxon>Amphisphaeriales</taxon>
        <taxon>Apiosporaceae</taxon>
        <taxon>Apiospora</taxon>
    </lineage>
</organism>
<keyword evidence="5" id="KW-1185">Reference proteome</keyword>
<dbReference type="Proteomes" id="UP001446871">
    <property type="component" value="Unassembled WGS sequence"/>
</dbReference>
<reference evidence="4 5" key="1">
    <citation type="submission" date="2023-01" db="EMBL/GenBank/DDBJ databases">
        <title>Analysis of 21 Apiospora genomes using comparative genomics revels a genus with tremendous synthesis potential of carbohydrate active enzymes and secondary metabolites.</title>
        <authorList>
            <person name="Sorensen T."/>
        </authorList>
    </citation>
    <scope>NUCLEOTIDE SEQUENCE [LARGE SCALE GENOMIC DNA]</scope>
    <source>
        <strain evidence="4 5">CBS 83171</strain>
    </source>
</reference>
<dbReference type="InterPro" id="IPR001506">
    <property type="entry name" value="Peptidase_M12A"/>
</dbReference>
<dbReference type="InterPro" id="IPR024079">
    <property type="entry name" value="MetalloPept_cat_dom_sf"/>
</dbReference>
<sequence>MIKTTARTVLASAILPISIMVVGWLFAASELIATTRRPSHGTPEETDLLPPAGSVPLPKRRPLMPPKRRVFCYHRIRFLNGSQAERQFVKAVVQKHINSLSVPIRFVFMPDSYRGPSTVRIHFVDSGASFSRLGLCHVNPWGAEPTMTLNMLWPPEPAELERDVLHEFGHALGLMHQHQHPDCGLKWNRSELKRRYGCDHSALQTDIYDKIPCPFSTAYDPDSVMHYKVEVGDAHGLVEPINPAIRFSPGDELRIRLMYESGWYANSR</sequence>
<keyword evidence="1" id="KW-0479">Metal-binding</keyword>
<evidence type="ECO:0000256" key="1">
    <source>
        <dbReference type="RuleBase" id="RU361183"/>
    </source>
</evidence>
<keyword evidence="1" id="KW-0645">Protease</keyword>
<evidence type="ECO:0000259" key="3">
    <source>
        <dbReference type="Pfam" id="PF01400"/>
    </source>
</evidence>
<dbReference type="PRINTS" id="PR00480">
    <property type="entry name" value="ASTACIN"/>
</dbReference>
<accession>A0ABR1VKC9</accession>
<feature type="region of interest" description="Disordered" evidence="2">
    <location>
        <begin position="36"/>
        <end position="61"/>
    </location>
</feature>
<evidence type="ECO:0000256" key="2">
    <source>
        <dbReference type="SAM" id="MobiDB-lite"/>
    </source>
</evidence>
<name>A0ABR1VKC9_9PEZI</name>
<dbReference type="SUPFAM" id="SSF55486">
    <property type="entry name" value="Metalloproteases ('zincins'), catalytic domain"/>
    <property type="match status" value="1"/>
</dbReference>
<keyword evidence="1" id="KW-0378">Hydrolase</keyword>
<dbReference type="EMBL" id="JAQQWM010000003">
    <property type="protein sequence ID" value="KAK8071592.1"/>
    <property type="molecule type" value="Genomic_DNA"/>
</dbReference>
<comment type="caution">
    <text evidence="4">The sequence shown here is derived from an EMBL/GenBank/DDBJ whole genome shotgun (WGS) entry which is preliminary data.</text>
</comment>
<dbReference type="Pfam" id="PF01400">
    <property type="entry name" value="Astacin"/>
    <property type="match status" value="1"/>
</dbReference>
<feature type="domain" description="Peptidase M12A" evidence="3">
    <location>
        <begin position="164"/>
        <end position="238"/>
    </location>
</feature>
<dbReference type="EC" id="3.4.24.-" evidence="1"/>
<proteinExistence type="predicted"/>
<comment type="cofactor">
    <cofactor evidence="1">
        <name>Zn(2+)</name>
        <dbReference type="ChEBI" id="CHEBI:29105"/>
    </cofactor>
    <text evidence="1">Binds 1 zinc ion per subunit.</text>
</comment>
<keyword evidence="1" id="KW-0862">Zinc</keyword>
<dbReference type="Gene3D" id="3.40.390.10">
    <property type="entry name" value="Collagenase (Catalytic Domain)"/>
    <property type="match status" value="1"/>
</dbReference>
<protein>
    <recommendedName>
        <fullName evidence="1">Metalloendopeptidase</fullName>
        <ecNumber evidence="1">3.4.24.-</ecNumber>
    </recommendedName>
</protein>
<gene>
    <name evidence="4" type="ORF">PG996_004940</name>
</gene>
<evidence type="ECO:0000313" key="4">
    <source>
        <dbReference type="EMBL" id="KAK8071592.1"/>
    </source>
</evidence>